<dbReference type="RefSeq" id="WP_169594549.1">
    <property type="nucleotide sequence ID" value="NZ_VCQU01000017.1"/>
</dbReference>
<evidence type="ECO:0000256" key="6">
    <source>
        <dbReference type="ARBA" id="ARBA00023002"/>
    </source>
</evidence>
<protein>
    <submittedName>
        <fullName evidence="11">Ferredoxin--NADP reductase</fullName>
    </submittedName>
</protein>
<dbReference type="Pfam" id="PF00970">
    <property type="entry name" value="FAD_binding_6"/>
    <property type="match status" value="1"/>
</dbReference>
<keyword evidence="8" id="KW-0411">Iron-sulfur</keyword>
<dbReference type="SUPFAM" id="SSF54292">
    <property type="entry name" value="2Fe-2S ferredoxin-like"/>
    <property type="match status" value="1"/>
</dbReference>
<dbReference type="Gene3D" id="3.10.20.30">
    <property type="match status" value="1"/>
</dbReference>
<keyword evidence="5" id="KW-0274">FAD</keyword>
<sequence length="348" mass="37488">MAETANTHVHNLEVVEVIKETDDAMSVVFEVPEHLVHKFRYQPGQFLTLRIPSATTGSVARCYSLSSSPHLDDDLIVTVKRTFDGYASNWICDNVAVGTRMTVLSPSGVFVPKSLDADLLLIGAGSGVTPLMSIAKSALVGGAATVYLIYANRDERSVIFGAELDEMMVEFPDRIIVEHWLEIDRGLPTADALVDLVAPFPTYDAFVCGPTPFMAVVGDALAAIGMPDSHIHIERYQSLTGDPFADIVIPEITDGETPATAVVELDGAKVEVAWPRTTPLLDVLLSRGYDAPYSCREGACSACACTVRTGEVRMLRNDTLVEADLAIGLTLACQAVPLSDNVEIAFDQ</sequence>
<comment type="caution">
    <text evidence="11">The sequence shown here is derived from an EMBL/GenBank/DDBJ whole genome shotgun (WGS) entry which is preliminary data.</text>
</comment>
<dbReference type="PROSITE" id="PS51085">
    <property type="entry name" value="2FE2S_FER_2"/>
    <property type="match status" value="1"/>
</dbReference>
<dbReference type="PANTHER" id="PTHR47354">
    <property type="entry name" value="NADH OXIDOREDUCTASE HCR"/>
    <property type="match status" value="1"/>
</dbReference>
<evidence type="ECO:0000259" key="10">
    <source>
        <dbReference type="PROSITE" id="PS51384"/>
    </source>
</evidence>
<evidence type="ECO:0000259" key="9">
    <source>
        <dbReference type="PROSITE" id="PS51085"/>
    </source>
</evidence>
<dbReference type="InterPro" id="IPR036010">
    <property type="entry name" value="2Fe-2S_ferredoxin-like_sf"/>
</dbReference>
<dbReference type="InterPro" id="IPR001041">
    <property type="entry name" value="2Fe-2S_ferredoxin-type"/>
</dbReference>
<dbReference type="GO" id="GO:0046872">
    <property type="term" value="F:metal ion binding"/>
    <property type="evidence" value="ECO:0007669"/>
    <property type="project" value="UniProtKB-KW"/>
</dbReference>
<dbReference type="InterPro" id="IPR008333">
    <property type="entry name" value="Cbr1-like_FAD-bd_dom"/>
</dbReference>
<dbReference type="CDD" id="cd06214">
    <property type="entry name" value="PA_degradation_oxidoreductase_like"/>
    <property type="match status" value="1"/>
</dbReference>
<dbReference type="InterPro" id="IPR001709">
    <property type="entry name" value="Flavoprot_Pyr_Nucl_cyt_Rdtase"/>
</dbReference>
<keyword evidence="6" id="KW-0560">Oxidoreductase</keyword>
<dbReference type="SUPFAM" id="SSF63380">
    <property type="entry name" value="Riboflavin synthase domain-like"/>
    <property type="match status" value="1"/>
</dbReference>
<dbReference type="InterPro" id="IPR050415">
    <property type="entry name" value="MRET"/>
</dbReference>
<dbReference type="PRINTS" id="PR00410">
    <property type="entry name" value="PHEHYDRXLASE"/>
</dbReference>
<dbReference type="Proteomes" id="UP000535543">
    <property type="component" value="Unassembled WGS sequence"/>
</dbReference>
<keyword evidence="7" id="KW-0408">Iron</keyword>
<proteinExistence type="predicted"/>
<evidence type="ECO:0000256" key="8">
    <source>
        <dbReference type="ARBA" id="ARBA00023014"/>
    </source>
</evidence>
<dbReference type="Gene3D" id="3.40.50.80">
    <property type="entry name" value="Nucleotide-binding domain of ferredoxin-NADP reductase (FNR) module"/>
    <property type="match status" value="1"/>
</dbReference>
<keyword evidence="2" id="KW-0285">Flavoprotein</keyword>
<dbReference type="Gene3D" id="2.40.30.10">
    <property type="entry name" value="Translation factors"/>
    <property type="match status" value="1"/>
</dbReference>
<feature type="domain" description="FAD-binding FR-type" evidence="10">
    <location>
        <begin position="7"/>
        <end position="113"/>
    </location>
</feature>
<dbReference type="PRINTS" id="PR00371">
    <property type="entry name" value="FPNCR"/>
</dbReference>
<dbReference type="Pfam" id="PF00175">
    <property type="entry name" value="NAD_binding_1"/>
    <property type="match status" value="1"/>
</dbReference>
<dbReference type="InterPro" id="IPR017927">
    <property type="entry name" value="FAD-bd_FR_type"/>
</dbReference>
<dbReference type="InterPro" id="IPR017938">
    <property type="entry name" value="Riboflavin_synthase-like_b-brl"/>
</dbReference>
<dbReference type="PROSITE" id="PS00197">
    <property type="entry name" value="2FE2S_FER_1"/>
    <property type="match status" value="1"/>
</dbReference>
<evidence type="ECO:0000256" key="2">
    <source>
        <dbReference type="ARBA" id="ARBA00022630"/>
    </source>
</evidence>
<reference evidence="11 12" key="2">
    <citation type="submission" date="2020-06" db="EMBL/GenBank/DDBJ databases">
        <title>Antribacter stalactiti gen. nov., sp. nov., a new member of the family Nacardiaceae isolated from a cave.</title>
        <authorList>
            <person name="Kim I.S."/>
        </authorList>
    </citation>
    <scope>NUCLEOTIDE SEQUENCE [LARGE SCALE GENOMIC DNA]</scope>
    <source>
        <strain evidence="11 12">YC2-7</strain>
    </source>
</reference>
<gene>
    <name evidence="11" type="ORF">FGL95_30465</name>
</gene>
<evidence type="ECO:0000313" key="11">
    <source>
        <dbReference type="EMBL" id="NMN99349.1"/>
    </source>
</evidence>
<organism evidence="11 12">
    <name type="scientific">Antrihabitans stalactiti</name>
    <dbReference type="NCBI Taxonomy" id="2584121"/>
    <lineage>
        <taxon>Bacteria</taxon>
        <taxon>Bacillati</taxon>
        <taxon>Actinomycetota</taxon>
        <taxon>Actinomycetes</taxon>
        <taxon>Mycobacteriales</taxon>
        <taxon>Nocardiaceae</taxon>
        <taxon>Antrihabitans</taxon>
    </lineage>
</organism>
<evidence type="ECO:0000256" key="5">
    <source>
        <dbReference type="ARBA" id="ARBA00022827"/>
    </source>
</evidence>
<dbReference type="InterPro" id="IPR012675">
    <property type="entry name" value="Beta-grasp_dom_sf"/>
</dbReference>
<dbReference type="SUPFAM" id="SSF52343">
    <property type="entry name" value="Ferredoxin reductase-like, C-terminal NADP-linked domain"/>
    <property type="match status" value="1"/>
</dbReference>
<keyword evidence="3" id="KW-0001">2Fe-2S</keyword>
<dbReference type="InterPro" id="IPR001433">
    <property type="entry name" value="OxRdtase_FAD/NAD-bd"/>
</dbReference>
<name>A0A848KM81_9NOCA</name>
<dbReference type="GO" id="GO:0016491">
    <property type="term" value="F:oxidoreductase activity"/>
    <property type="evidence" value="ECO:0007669"/>
    <property type="project" value="UniProtKB-KW"/>
</dbReference>
<comment type="cofactor">
    <cofactor evidence="1">
        <name>FAD</name>
        <dbReference type="ChEBI" id="CHEBI:57692"/>
    </cofactor>
</comment>
<evidence type="ECO:0000313" key="12">
    <source>
        <dbReference type="Proteomes" id="UP000535543"/>
    </source>
</evidence>
<dbReference type="GO" id="GO:0051537">
    <property type="term" value="F:2 iron, 2 sulfur cluster binding"/>
    <property type="evidence" value="ECO:0007669"/>
    <property type="project" value="UniProtKB-KW"/>
</dbReference>
<dbReference type="EMBL" id="VCQU01000017">
    <property type="protein sequence ID" value="NMN99349.1"/>
    <property type="molecule type" value="Genomic_DNA"/>
</dbReference>
<reference evidence="11 12" key="1">
    <citation type="submission" date="2019-05" db="EMBL/GenBank/DDBJ databases">
        <authorList>
            <person name="Lee S.D."/>
        </authorList>
    </citation>
    <scope>NUCLEOTIDE SEQUENCE [LARGE SCALE GENOMIC DNA]</scope>
    <source>
        <strain evidence="11 12">YC2-7</strain>
    </source>
</reference>
<dbReference type="GO" id="GO:0050660">
    <property type="term" value="F:flavin adenine dinucleotide binding"/>
    <property type="evidence" value="ECO:0007669"/>
    <property type="project" value="TreeGrafter"/>
</dbReference>
<keyword evidence="4" id="KW-0479">Metal-binding</keyword>
<evidence type="ECO:0000256" key="4">
    <source>
        <dbReference type="ARBA" id="ARBA00022723"/>
    </source>
</evidence>
<dbReference type="PROSITE" id="PS51384">
    <property type="entry name" value="FAD_FR"/>
    <property type="match status" value="1"/>
</dbReference>
<dbReference type="InterPro" id="IPR039261">
    <property type="entry name" value="FNR_nucleotide-bd"/>
</dbReference>
<dbReference type="AlphaFoldDB" id="A0A848KM81"/>
<accession>A0A848KM81</accession>
<keyword evidence="12" id="KW-1185">Reference proteome</keyword>
<evidence type="ECO:0000256" key="1">
    <source>
        <dbReference type="ARBA" id="ARBA00001974"/>
    </source>
</evidence>
<feature type="domain" description="2Fe-2S ferredoxin-type" evidence="9">
    <location>
        <begin position="259"/>
        <end position="348"/>
    </location>
</feature>
<dbReference type="CDD" id="cd00207">
    <property type="entry name" value="fer2"/>
    <property type="match status" value="1"/>
</dbReference>
<evidence type="ECO:0000256" key="3">
    <source>
        <dbReference type="ARBA" id="ARBA00022714"/>
    </source>
</evidence>
<dbReference type="PANTHER" id="PTHR47354:SF8">
    <property type="entry name" value="1,2-PHENYLACETYL-COA EPOXIDASE, SUBUNIT E"/>
    <property type="match status" value="1"/>
</dbReference>
<dbReference type="InterPro" id="IPR006058">
    <property type="entry name" value="2Fe2S_fd_BS"/>
</dbReference>
<dbReference type="Pfam" id="PF00111">
    <property type="entry name" value="Fer2"/>
    <property type="match status" value="1"/>
</dbReference>
<evidence type="ECO:0000256" key="7">
    <source>
        <dbReference type="ARBA" id="ARBA00023004"/>
    </source>
</evidence>